<dbReference type="OrthoDB" id="432685at2759"/>
<dbReference type="Proteomes" id="UP000297245">
    <property type="component" value="Unassembled WGS sequence"/>
</dbReference>
<proteinExistence type="predicted"/>
<keyword evidence="4" id="KW-1185">Reference proteome</keyword>
<evidence type="ECO:0000313" key="3">
    <source>
        <dbReference type="EMBL" id="THU92091.1"/>
    </source>
</evidence>
<evidence type="ECO:0000256" key="2">
    <source>
        <dbReference type="SAM" id="MobiDB-lite"/>
    </source>
</evidence>
<name>A0A4S8LS24_DENBC</name>
<evidence type="ECO:0000256" key="1">
    <source>
        <dbReference type="SAM" id="Coils"/>
    </source>
</evidence>
<accession>A0A4S8LS24</accession>
<keyword evidence="1" id="KW-0175">Coiled coil</keyword>
<protein>
    <submittedName>
        <fullName evidence="3">Uncharacterized protein</fullName>
    </submittedName>
</protein>
<evidence type="ECO:0000313" key="4">
    <source>
        <dbReference type="Proteomes" id="UP000297245"/>
    </source>
</evidence>
<sequence>MVMTFTYTFAKPVVATYGQSNLTQLDLLETEINKQTTLLEQAKGTYQSLQKQYPEQCAAAEQYRINIRSRDETIRYLRDIVESKELEQNSSRELQRTLENRICQLEHQLSSAQETYAELDQRKNENLLLKEAIERMELEFEEMHTSITDTSSKSPFFETASEKETPKPLSLEIFALSSPVEKGENGDEEDVRDLENGGFNVFTKSSVDHEEFQTLEAITVGEIKTETDLENLATSSEGNASPLSRPLDRPSPYDSYNDEGDMKWRLCAEKIVKWCRNSDVQNDVLGEHELKAVEEALRTLCANIESTSKIESLSEETDIPNSRSTRHGSTCPYCKGKRSVGLYNGHSTSPQEPCSRLDGPFSATLLPKRKHKAFVISLVSLIGLVLSLGPSLWKQPNIPGGATVYDRQAWASFNNLEPTGEGIDVRAALAGTEDVGGGLTGNTGVWPT</sequence>
<feature type="coiled-coil region" evidence="1">
    <location>
        <begin position="25"/>
        <end position="52"/>
    </location>
</feature>
<reference evidence="3 4" key="1">
    <citation type="journal article" date="2019" name="Nat. Ecol. Evol.">
        <title>Megaphylogeny resolves global patterns of mushroom evolution.</title>
        <authorList>
            <person name="Varga T."/>
            <person name="Krizsan K."/>
            <person name="Foldi C."/>
            <person name="Dima B."/>
            <person name="Sanchez-Garcia M."/>
            <person name="Sanchez-Ramirez S."/>
            <person name="Szollosi G.J."/>
            <person name="Szarkandi J.G."/>
            <person name="Papp V."/>
            <person name="Albert L."/>
            <person name="Andreopoulos W."/>
            <person name="Angelini C."/>
            <person name="Antonin V."/>
            <person name="Barry K.W."/>
            <person name="Bougher N.L."/>
            <person name="Buchanan P."/>
            <person name="Buyck B."/>
            <person name="Bense V."/>
            <person name="Catcheside P."/>
            <person name="Chovatia M."/>
            <person name="Cooper J."/>
            <person name="Damon W."/>
            <person name="Desjardin D."/>
            <person name="Finy P."/>
            <person name="Geml J."/>
            <person name="Haridas S."/>
            <person name="Hughes K."/>
            <person name="Justo A."/>
            <person name="Karasinski D."/>
            <person name="Kautmanova I."/>
            <person name="Kiss B."/>
            <person name="Kocsube S."/>
            <person name="Kotiranta H."/>
            <person name="LaButti K.M."/>
            <person name="Lechner B.E."/>
            <person name="Liimatainen K."/>
            <person name="Lipzen A."/>
            <person name="Lukacs Z."/>
            <person name="Mihaltcheva S."/>
            <person name="Morgado L.N."/>
            <person name="Niskanen T."/>
            <person name="Noordeloos M.E."/>
            <person name="Ohm R.A."/>
            <person name="Ortiz-Santana B."/>
            <person name="Ovrebo C."/>
            <person name="Racz N."/>
            <person name="Riley R."/>
            <person name="Savchenko A."/>
            <person name="Shiryaev A."/>
            <person name="Soop K."/>
            <person name="Spirin V."/>
            <person name="Szebenyi C."/>
            <person name="Tomsovsky M."/>
            <person name="Tulloss R.E."/>
            <person name="Uehling J."/>
            <person name="Grigoriev I.V."/>
            <person name="Vagvolgyi C."/>
            <person name="Papp T."/>
            <person name="Martin F.M."/>
            <person name="Miettinen O."/>
            <person name="Hibbett D.S."/>
            <person name="Nagy L.G."/>
        </authorList>
    </citation>
    <scope>NUCLEOTIDE SEQUENCE [LARGE SCALE GENOMIC DNA]</scope>
    <source>
        <strain evidence="3 4">CBS 962.96</strain>
    </source>
</reference>
<gene>
    <name evidence="3" type="ORF">K435DRAFT_862817</name>
</gene>
<dbReference type="AlphaFoldDB" id="A0A4S8LS24"/>
<organism evidence="3 4">
    <name type="scientific">Dendrothele bispora (strain CBS 962.96)</name>
    <dbReference type="NCBI Taxonomy" id="1314807"/>
    <lineage>
        <taxon>Eukaryota</taxon>
        <taxon>Fungi</taxon>
        <taxon>Dikarya</taxon>
        <taxon>Basidiomycota</taxon>
        <taxon>Agaricomycotina</taxon>
        <taxon>Agaricomycetes</taxon>
        <taxon>Agaricomycetidae</taxon>
        <taxon>Agaricales</taxon>
        <taxon>Agaricales incertae sedis</taxon>
        <taxon>Dendrothele</taxon>
    </lineage>
</organism>
<feature type="region of interest" description="Disordered" evidence="2">
    <location>
        <begin position="232"/>
        <end position="255"/>
    </location>
</feature>
<dbReference type="EMBL" id="ML179288">
    <property type="protein sequence ID" value="THU92091.1"/>
    <property type="molecule type" value="Genomic_DNA"/>
</dbReference>